<dbReference type="Gene3D" id="3.10.20.30">
    <property type="match status" value="1"/>
</dbReference>
<evidence type="ECO:0000256" key="6">
    <source>
        <dbReference type="ARBA" id="ARBA00023002"/>
    </source>
</evidence>
<dbReference type="CDD" id="cd00207">
    <property type="entry name" value="fer2"/>
    <property type="match status" value="1"/>
</dbReference>
<keyword evidence="13" id="KW-1185">Reference proteome</keyword>
<keyword evidence="6" id="KW-0560">Oxidoreductase</keyword>
<dbReference type="SUPFAM" id="SSF54292">
    <property type="entry name" value="2Fe-2S ferredoxin-like"/>
    <property type="match status" value="1"/>
</dbReference>
<dbReference type="InterPro" id="IPR006058">
    <property type="entry name" value="2Fe2S_fd_BS"/>
</dbReference>
<evidence type="ECO:0000256" key="1">
    <source>
        <dbReference type="ARBA" id="ARBA00001974"/>
    </source>
</evidence>
<feature type="domain" description="2Fe-2S ferredoxin-type" evidence="10">
    <location>
        <begin position="266"/>
        <end position="352"/>
    </location>
</feature>
<organism evidence="12 13">
    <name type="scientific">Oharaeibacter diazotrophicus</name>
    <dbReference type="NCBI Taxonomy" id="1920512"/>
    <lineage>
        <taxon>Bacteria</taxon>
        <taxon>Pseudomonadati</taxon>
        <taxon>Pseudomonadota</taxon>
        <taxon>Alphaproteobacteria</taxon>
        <taxon>Hyphomicrobiales</taxon>
        <taxon>Pleomorphomonadaceae</taxon>
        <taxon>Oharaeibacter</taxon>
    </lineage>
</organism>
<dbReference type="PROSITE" id="PS51085">
    <property type="entry name" value="2FE2S_FER_2"/>
    <property type="match status" value="1"/>
</dbReference>
<dbReference type="Pfam" id="PF00175">
    <property type="entry name" value="NAD_binding_1"/>
    <property type="match status" value="1"/>
</dbReference>
<evidence type="ECO:0000259" key="10">
    <source>
        <dbReference type="PROSITE" id="PS51085"/>
    </source>
</evidence>
<evidence type="ECO:0000256" key="7">
    <source>
        <dbReference type="ARBA" id="ARBA00023004"/>
    </source>
</evidence>
<dbReference type="InterPro" id="IPR001041">
    <property type="entry name" value="2Fe-2S_ferredoxin-type"/>
</dbReference>
<dbReference type="GO" id="GO:0051537">
    <property type="term" value="F:2 iron, 2 sulfur cluster binding"/>
    <property type="evidence" value="ECO:0007669"/>
    <property type="project" value="UniProtKB-KW"/>
</dbReference>
<dbReference type="AlphaFoldDB" id="A0A4R6RMR2"/>
<dbReference type="InterPro" id="IPR012675">
    <property type="entry name" value="Beta-grasp_dom_sf"/>
</dbReference>
<dbReference type="PROSITE" id="PS51384">
    <property type="entry name" value="FAD_FR"/>
    <property type="match status" value="1"/>
</dbReference>
<dbReference type="PANTHER" id="PTHR47354">
    <property type="entry name" value="NADH OXIDOREDUCTASE HCR"/>
    <property type="match status" value="1"/>
</dbReference>
<evidence type="ECO:0000256" key="8">
    <source>
        <dbReference type="ARBA" id="ARBA00023014"/>
    </source>
</evidence>
<dbReference type="InterPro" id="IPR017938">
    <property type="entry name" value="Riboflavin_synthase-like_b-brl"/>
</dbReference>
<dbReference type="InterPro" id="IPR050415">
    <property type="entry name" value="MRET"/>
</dbReference>
<dbReference type="InterPro" id="IPR001433">
    <property type="entry name" value="OxRdtase_FAD/NAD-bd"/>
</dbReference>
<dbReference type="Pfam" id="PF00970">
    <property type="entry name" value="FAD_binding_6"/>
    <property type="match status" value="1"/>
</dbReference>
<dbReference type="InterPro" id="IPR036010">
    <property type="entry name" value="2Fe-2S_ferredoxin-like_sf"/>
</dbReference>
<evidence type="ECO:0000256" key="5">
    <source>
        <dbReference type="ARBA" id="ARBA00022827"/>
    </source>
</evidence>
<evidence type="ECO:0000259" key="11">
    <source>
        <dbReference type="PROSITE" id="PS51384"/>
    </source>
</evidence>
<evidence type="ECO:0000313" key="13">
    <source>
        <dbReference type="Proteomes" id="UP000294547"/>
    </source>
</evidence>
<dbReference type="PRINTS" id="PR00410">
    <property type="entry name" value="PHEHYDRXLASE"/>
</dbReference>
<dbReference type="PANTHER" id="PTHR47354:SF6">
    <property type="entry name" value="NADH OXIDOREDUCTASE HCR"/>
    <property type="match status" value="1"/>
</dbReference>
<proteinExistence type="inferred from homology"/>
<evidence type="ECO:0000313" key="12">
    <source>
        <dbReference type="EMBL" id="TDP87076.1"/>
    </source>
</evidence>
<reference evidence="12 13" key="1">
    <citation type="submission" date="2019-03" db="EMBL/GenBank/DDBJ databases">
        <title>Genomic Encyclopedia of Type Strains, Phase IV (KMG-IV): sequencing the most valuable type-strain genomes for metagenomic binning, comparative biology and taxonomic classification.</title>
        <authorList>
            <person name="Goeker M."/>
        </authorList>
    </citation>
    <scope>NUCLEOTIDE SEQUENCE [LARGE SCALE GENOMIC DNA]</scope>
    <source>
        <strain evidence="12 13">DSM 102969</strain>
    </source>
</reference>
<dbReference type="PROSITE" id="PS00197">
    <property type="entry name" value="2FE2S_FER_1"/>
    <property type="match status" value="1"/>
</dbReference>
<evidence type="ECO:0000256" key="2">
    <source>
        <dbReference type="ARBA" id="ARBA00022630"/>
    </source>
</evidence>
<dbReference type="OrthoDB" id="9792185at2"/>
<keyword evidence="7" id="KW-0408">Iron</keyword>
<comment type="similarity">
    <text evidence="9">In the N-terminal section; belongs to the FAD-binding oxidoreductase type 6 family.</text>
</comment>
<dbReference type="SUPFAM" id="SSF63380">
    <property type="entry name" value="Riboflavin synthase domain-like"/>
    <property type="match status" value="1"/>
</dbReference>
<dbReference type="EMBL" id="SNXY01000006">
    <property type="protein sequence ID" value="TDP87076.1"/>
    <property type="molecule type" value="Genomic_DNA"/>
</dbReference>
<dbReference type="Proteomes" id="UP000294547">
    <property type="component" value="Unassembled WGS sequence"/>
</dbReference>
<name>A0A4R6RMR2_9HYPH</name>
<dbReference type="RefSeq" id="WP_126536077.1">
    <property type="nucleotide sequence ID" value="NZ_BSPM01000008.1"/>
</dbReference>
<keyword evidence="3" id="KW-0001">2Fe-2S</keyword>
<accession>A0A4R6RMR2</accession>
<keyword evidence="5" id="KW-0274">FAD</keyword>
<evidence type="ECO:0000256" key="9">
    <source>
        <dbReference type="ARBA" id="ARBA00061434"/>
    </source>
</evidence>
<evidence type="ECO:0000256" key="4">
    <source>
        <dbReference type="ARBA" id="ARBA00022723"/>
    </source>
</evidence>
<sequence length="352" mass="36442">MAIPDPARTRPWSGADDPLVLAAVRDEAPGVKSFRFVAASGAPFRFAAGQHLVLDLPLPGGTVRRSFTIASPPTRPAYVELTVKAQGAGGATAWMHEALRPGARLVARGPGGGFHLAERLDRPLVLATAGSGATPAMAIARTLSDRRESVPVHYLHLARRSADLLFRAEVETIAASLPAFRADFRISTADPACGLPAGRPDTAALARAIPTLAAAEVYACGPAGFMAAMRAAHAIAGGAPERFHTESFGGAEEALAPATAAPTAGFAVRVLPSGRELVAAPDEPLLAALHRAGVALPSSCRSGLCGTCRIMKRAGEVEMNQNGGLFDDEVEDGLILACCSRARSPLTLEIAK</sequence>
<dbReference type="InterPro" id="IPR017927">
    <property type="entry name" value="FAD-bd_FR_type"/>
</dbReference>
<dbReference type="Gene3D" id="3.40.50.80">
    <property type="entry name" value="Nucleotide-binding domain of ferredoxin-NADP reductase (FNR) module"/>
    <property type="match status" value="1"/>
</dbReference>
<dbReference type="SUPFAM" id="SSF52343">
    <property type="entry name" value="Ferredoxin reductase-like, C-terminal NADP-linked domain"/>
    <property type="match status" value="1"/>
</dbReference>
<dbReference type="GO" id="GO:0016491">
    <property type="term" value="F:oxidoreductase activity"/>
    <property type="evidence" value="ECO:0007669"/>
    <property type="project" value="UniProtKB-KW"/>
</dbReference>
<dbReference type="InterPro" id="IPR008333">
    <property type="entry name" value="Cbr1-like_FAD-bd_dom"/>
</dbReference>
<keyword evidence="4" id="KW-0479">Metal-binding</keyword>
<feature type="domain" description="FAD-binding FR-type" evidence="11">
    <location>
        <begin position="14"/>
        <end position="117"/>
    </location>
</feature>
<comment type="caution">
    <text evidence="12">The sequence shown here is derived from an EMBL/GenBank/DDBJ whole genome shotgun (WGS) entry which is preliminary data.</text>
</comment>
<dbReference type="Pfam" id="PF00111">
    <property type="entry name" value="Fer2"/>
    <property type="match status" value="1"/>
</dbReference>
<evidence type="ECO:0000256" key="3">
    <source>
        <dbReference type="ARBA" id="ARBA00022714"/>
    </source>
</evidence>
<keyword evidence="8" id="KW-0411">Iron-sulfur</keyword>
<keyword evidence="2" id="KW-0285">Flavoprotein</keyword>
<dbReference type="InterPro" id="IPR039261">
    <property type="entry name" value="FNR_nucleotide-bd"/>
</dbReference>
<dbReference type="GO" id="GO:0046872">
    <property type="term" value="F:metal ion binding"/>
    <property type="evidence" value="ECO:0007669"/>
    <property type="project" value="UniProtKB-KW"/>
</dbReference>
<gene>
    <name evidence="12" type="ORF">EDD54_0962</name>
</gene>
<comment type="cofactor">
    <cofactor evidence="1">
        <name>FAD</name>
        <dbReference type="ChEBI" id="CHEBI:57692"/>
    </cofactor>
</comment>
<dbReference type="Gene3D" id="2.40.30.10">
    <property type="entry name" value="Translation factors"/>
    <property type="match status" value="1"/>
</dbReference>
<protein>
    <submittedName>
        <fullName evidence="12">Ferredoxin-NADP reductase</fullName>
    </submittedName>
</protein>